<organism evidence="2 3">
    <name type="scientific">Lutibaculum baratangense AMV1</name>
    <dbReference type="NCBI Taxonomy" id="631454"/>
    <lineage>
        <taxon>Bacteria</taxon>
        <taxon>Pseudomonadati</taxon>
        <taxon>Pseudomonadota</taxon>
        <taxon>Alphaproteobacteria</taxon>
        <taxon>Hyphomicrobiales</taxon>
        <taxon>Tepidamorphaceae</taxon>
        <taxon>Lutibaculum</taxon>
    </lineage>
</organism>
<gene>
    <name evidence="2" type="ORF">N177_3300</name>
</gene>
<dbReference type="eggNOG" id="COG5473">
    <property type="taxonomic scope" value="Bacteria"/>
</dbReference>
<keyword evidence="1" id="KW-0472">Membrane</keyword>
<keyword evidence="1" id="KW-1133">Transmembrane helix</keyword>
<evidence type="ECO:0000256" key="1">
    <source>
        <dbReference type="SAM" id="Phobius"/>
    </source>
</evidence>
<accession>V4QTX5</accession>
<dbReference type="STRING" id="631454.N177_3300"/>
<dbReference type="AlphaFoldDB" id="V4QTX5"/>
<dbReference type="Proteomes" id="UP000017819">
    <property type="component" value="Unassembled WGS sequence"/>
</dbReference>
<feature type="transmembrane region" description="Helical" evidence="1">
    <location>
        <begin position="73"/>
        <end position="93"/>
    </location>
</feature>
<evidence type="ECO:0000313" key="2">
    <source>
        <dbReference type="EMBL" id="ESR23232.1"/>
    </source>
</evidence>
<feature type="transmembrane region" description="Helical" evidence="1">
    <location>
        <begin position="45"/>
        <end position="67"/>
    </location>
</feature>
<protein>
    <recommendedName>
        <fullName evidence="4">DUF2189 domain-containing protein</fullName>
    </recommendedName>
</protein>
<dbReference type="InterPro" id="IPR018692">
    <property type="entry name" value="DUF2189"/>
</dbReference>
<evidence type="ECO:0008006" key="4">
    <source>
        <dbReference type="Google" id="ProtNLM"/>
    </source>
</evidence>
<feature type="transmembrane region" description="Helical" evidence="1">
    <location>
        <begin position="222"/>
        <end position="251"/>
    </location>
</feature>
<feature type="transmembrane region" description="Helical" evidence="1">
    <location>
        <begin position="169"/>
        <end position="194"/>
    </location>
</feature>
<dbReference type="Pfam" id="PF09955">
    <property type="entry name" value="DUF2189"/>
    <property type="match status" value="1"/>
</dbReference>
<feature type="transmembrane region" description="Helical" evidence="1">
    <location>
        <begin position="130"/>
        <end position="148"/>
    </location>
</feature>
<proteinExistence type="predicted"/>
<keyword evidence="3" id="KW-1185">Reference proteome</keyword>
<name>V4QTX5_9HYPH</name>
<dbReference type="OrthoDB" id="9809543at2"/>
<keyword evidence="1" id="KW-0812">Transmembrane</keyword>
<evidence type="ECO:0000313" key="3">
    <source>
        <dbReference type="Proteomes" id="UP000017819"/>
    </source>
</evidence>
<dbReference type="RefSeq" id="WP_023433418.1">
    <property type="nucleotide sequence ID" value="NZ_AWXZ01000039.1"/>
</dbReference>
<reference evidence="2 3" key="1">
    <citation type="journal article" date="2014" name="Genome Announc.">
        <title>Draft Genome Sequence of Lutibaculum baratangense Strain AMV1T, Isolated from a Mud Volcano in Andamans, India.</title>
        <authorList>
            <person name="Singh A."/>
            <person name="Sreenivas A."/>
            <person name="Sathyanarayana Reddy G."/>
            <person name="Pinnaka A.K."/>
            <person name="Shivaji S."/>
        </authorList>
    </citation>
    <scope>NUCLEOTIDE SEQUENCE [LARGE SCALE GENOMIC DNA]</scope>
    <source>
        <strain evidence="2 3">AMV1</strain>
    </source>
</reference>
<sequence length="283" mass="30473">MTEDAIRGVAASKMRKGDPAIASIGVAEVGAVLVLGMRDLRRAPVLGAAIGLLFVAGGWFIYALVALADLLFLAYPLAAGFTLLGPFAAIALYDVSRRLETVDRLSWREVLGTVLGPGARSLGWMPMLNLFVFIIWIDVAAALFLSFFGLTRMEAGEFLSELFTTTHGLLFLALGNAVGAIFAVGVYASTVLAYPMLLDRDTNFVTAIATSWRAVRANPVPMLLYGVLVAVLTFLAILPALLGLILALPLFGHTSWHLYRRVVRWEEPGEVRAEGVDTAHRAA</sequence>
<feature type="transmembrane region" description="Helical" evidence="1">
    <location>
        <begin position="20"/>
        <end position="38"/>
    </location>
</feature>
<comment type="caution">
    <text evidence="2">The sequence shown here is derived from an EMBL/GenBank/DDBJ whole genome shotgun (WGS) entry which is preliminary data.</text>
</comment>
<dbReference type="EMBL" id="AWXZ01000039">
    <property type="protein sequence ID" value="ESR23232.1"/>
    <property type="molecule type" value="Genomic_DNA"/>
</dbReference>